<dbReference type="EMBL" id="QLMK01000001">
    <property type="protein sequence ID" value="RAK34390.1"/>
    <property type="molecule type" value="Genomic_DNA"/>
</dbReference>
<comment type="caution">
    <text evidence="8">The sequence shown here is derived from an EMBL/GenBank/DDBJ whole genome shotgun (WGS) entry which is preliminary data.</text>
</comment>
<dbReference type="InterPro" id="IPR000620">
    <property type="entry name" value="EamA_dom"/>
</dbReference>
<evidence type="ECO:0000256" key="6">
    <source>
        <dbReference type="SAM" id="Phobius"/>
    </source>
</evidence>
<dbReference type="Pfam" id="PF00892">
    <property type="entry name" value="EamA"/>
    <property type="match status" value="1"/>
</dbReference>
<feature type="transmembrane region" description="Helical" evidence="6">
    <location>
        <begin position="60"/>
        <end position="77"/>
    </location>
</feature>
<evidence type="ECO:0000259" key="7">
    <source>
        <dbReference type="Pfam" id="PF00892"/>
    </source>
</evidence>
<proteinExistence type="inferred from homology"/>
<dbReference type="GO" id="GO:0016020">
    <property type="term" value="C:membrane"/>
    <property type="evidence" value="ECO:0007669"/>
    <property type="project" value="UniProtKB-SubCell"/>
</dbReference>
<keyword evidence="5 6" id="KW-0472">Membrane</keyword>
<feature type="transmembrane region" description="Helical" evidence="6">
    <location>
        <begin position="210"/>
        <end position="232"/>
    </location>
</feature>
<evidence type="ECO:0000313" key="8">
    <source>
        <dbReference type="EMBL" id="RAK34390.1"/>
    </source>
</evidence>
<keyword evidence="9" id="KW-1185">Reference proteome</keyword>
<feature type="transmembrane region" description="Helical" evidence="6">
    <location>
        <begin position="28"/>
        <end position="48"/>
    </location>
</feature>
<feature type="transmembrane region" description="Helical" evidence="6">
    <location>
        <begin position="292"/>
        <end position="310"/>
    </location>
</feature>
<evidence type="ECO:0000256" key="1">
    <source>
        <dbReference type="ARBA" id="ARBA00004141"/>
    </source>
</evidence>
<evidence type="ECO:0000256" key="3">
    <source>
        <dbReference type="ARBA" id="ARBA00022692"/>
    </source>
</evidence>
<evidence type="ECO:0000313" key="9">
    <source>
        <dbReference type="Proteomes" id="UP000249453"/>
    </source>
</evidence>
<feature type="transmembrane region" description="Helical" evidence="6">
    <location>
        <begin position="178"/>
        <end position="198"/>
    </location>
</feature>
<evidence type="ECO:0000256" key="4">
    <source>
        <dbReference type="ARBA" id="ARBA00022989"/>
    </source>
</evidence>
<feature type="transmembrane region" description="Helical" evidence="6">
    <location>
        <begin position="267"/>
        <end position="286"/>
    </location>
</feature>
<keyword evidence="3 6" id="KW-0812">Transmembrane</keyword>
<dbReference type="PANTHER" id="PTHR22911:SF6">
    <property type="entry name" value="SOLUTE CARRIER FAMILY 35 MEMBER G1"/>
    <property type="match status" value="1"/>
</dbReference>
<dbReference type="PANTHER" id="PTHR22911">
    <property type="entry name" value="ACYL-MALONYL CONDENSING ENZYME-RELATED"/>
    <property type="match status" value="1"/>
</dbReference>
<dbReference type="RefSeq" id="WP_280968757.1">
    <property type="nucleotide sequence ID" value="NZ_JBHEEY010000001.1"/>
</dbReference>
<organism evidence="8 9">
    <name type="scientific">Falsochrobactrum ovis</name>
    <dbReference type="NCBI Taxonomy" id="1293442"/>
    <lineage>
        <taxon>Bacteria</taxon>
        <taxon>Pseudomonadati</taxon>
        <taxon>Pseudomonadota</taxon>
        <taxon>Alphaproteobacteria</taxon>
        <taxon>Hyphomicrobiales</taxon>
        <taxon>Brucellaceae</taxon>
        <taxon>Falsochrobactrum</taxon>
    </lineage>
</organism>
<accession>A0A364K0C1</accession>
<gene>
    <name evidence="8" type="ORF">C7374_101724</name>
</gene>
<dbReference type="AlphaFoldDB" id="A0A364K0C1"/>
<name>A0A364K0C1_9HYPH</name>
<comment type="similarity">
    <text evidence="2">Belongs to the drug/metabolite transporter (DMT) superfamily. 10 TMS drug/metabolite exporter (DME) (TC 2.A.7.3) family.</text>
</comment>
<feature type="transmembrane region" description="Helical" evidence="6">
    <location>
        <begin position="120"/>
        <end position="138"/>
    </location>
</feature>
<feature type="transmembrane region" description="Helical" evidence="6">
    <location>
        <begin position="97"/>
        <end position="114"/>
    </location>
</feature>
<protein>
    <submittedName>
        <fullName evidence="8">EamA domain-containing membrane protein RarD</fullName>
    </submittedName>
</protein>
<comment type="subcellular location">
    <subcellularLocation>
        <location evidence="1">Membrane</location>
        <topology evidence="1">Multi-pass membrane protein</topology>
    </subcellularLocation>
</comment>
<sequence>MKSLPDAPPPIKSSTQPAEINRLGHNPILGITLKVASVAIFVIMSTLIKSADGIPLGQLIFFRSFFAMLAILLYFAWRGQFSGIFYTRHGMSHFWRGMVGVAAMTLSFLALTLLPLPEAIALNYASPLIAVVLSALILRETVRLYRWVAVLVGLIGVLIIIWPRMTLLTEGNVGYSEAMGALAALGGATLAAFAMALVRHLVQTERTPTIVIYFSLSASVISLFSLPFGWVVPSWQQTAMLIGAGVAGGIAQILLTECYRHAPMSTIAPFEYTSLLLGLGIGFTLFGDIPTFEMLLGSAIVMAAGGYIIYREHQLSVASQNTNTP</sequence>
<dbReference type="SUPFAM" id="SSF103481">
    <property type="entry name" value="Multidrug resistance efflux transporter EmrE"/>
    <property type="match status" value="2"/>
</dbReference>
<reference evidence="8 9" key="1">
    <citation type="submission" date="2018-06" db="EMBL/GenBank/DDBJ databases">
        <title>Genomic Encyclopedia of Type Strains, Phase IV (KMG-IV): sequencing the most valuable type-strain genomes for metagenomic binning, comparative biology and taxonomic classification.</title>
        <authorList>
            <person name="Goeker M."/>
        </authorList>
    </citation>
    <scope>NUCLEOTIDE SEQUENCE [LARGE SCALE GENOMIC DNA]</scope>
    <source>
        <strain evidence="8 9">DSM 26720</strain>
    </source>
</reference>
<keyword evidence="4 6" id="KW-1133">Transmembrane helix</keyword>
<feature type="transmembrane region" description="Helical" evidence="6">
    <location>
        <begin position="145"/>
        <end position="163"/>
    </location>
</feature>
<feature type="domain" description="EamA" evidence="7">
    <location>
        <begin position="29"/>
        <end position="161"/>
    </location>
</feature>
<evidence type="ECO:0000256" key="2">
    <source>
        <dbReference type="ARBA" id="ARBA00009853"/>
    </source>
</evidence>
<dbReference type="InterPro" id="IPR037185">
    <property type="entry name" value="EmrE-like"/>
</dbReference>
<feature type="transmembrane region" description="Helical" evidence="6">
    <location>
        <begin position="238"/>
        <end position="255"/>
    </location>
</feature>
<evidence type="ECO:0000256" key="5">
    <source>
        <dbReference type="ARBA" id="ARBA00023136"/>
    </source>
</evidence>
<dbReference type="Proteomes" id="UP000249453">
    <property type="component" value="Unassembled WGS sequence"/>
</dbReference>